<proteinExistence type="predicted"/>
<feature type="compositionally biased region" description="Polar residues" evidence="1">
    <location>
        <begin position="107"/>
        <end position="116"/>
    </location>
</feature>
<evidence type="ECO:0000313" key="2">
    <source>
        <dbReference type="EMBL" id="WVW84294.1"/>
    </source>
</evidence>
<dbReference type="EMBL" id="CP144544">
    <property type="protein sequence ID" value="WVW84294.1"/>
    <property type="molecule type" value="Genomic_DNA"/>
</dbReference>
<dbReference type="KEGG" id="kbi:30209848"/>
<feature type="region of interest" description="Disordered" evidence="1">
    <location>
        <begin position="107"/>
        <end position="138"/>
    </location>
</feature>
<accession>A0AAJ8KBG7</accession>
<reference evidence="2" key="1">
    <citation type="submission" date="2013-07" db="EMBL/GenBank/DDBJ databases">
        <authorList>
            <consortium name="The Broad Institute Genome Sequencing Platform"/>
            <person name="Cuomo C."/>
            <person name="Litvintseva A."/>
            <person name="Chen Y."/>
            <person name="Heitman J."/>
            <person name="Sun S."/>
            <person name="Springer D."/>
            <person name="Dromer F."/>
            <person name="Young S.K."/>
            <person name="Zeng Q."/>
            <person name="Gargeya S."/>
            <person name="Fitzgerald M."/>
            <person name="Abouelleil A."/>
            <person name="Alvarado L."/>
            <person name="Berlin A.M."/>
            <person name="Chapman S.B."/>
            <person name="Dewar J."/>
            <person name="Goldberg J."/>
            <person name="Griggs A."/>
            <person name="Gujja S."/>
            <person name="Hansen M."/>
            <person name="Howarth C."/>
            <person name="Imamovic A."/>
            <person name="Larimer J."/>
            <person name="McCowan C."/>
            <person name="Murphy C."/>
            <person name="Pearson M."/>
            <person name="Priest M."/>
            <person name="Roberts A."/>
            <person name="Saif S."/>
            <person name="Shea T."/>
            <person name="Sykes S."/>
            <person name="Wortman J."/>
            <person name="Nusbaum C."/>
            <person name="Birren B."/>
        </authorList>
    </citation>
    <scope>NUCLEOTIDE SEQUENCE</scope>
    <source>
        <strain evidence="2">CBS 10118</strain>
    </source>
</reference>
<organism evidence="2 3">
    <name type="scientific">Kwoniella bestiolae CBS 10118</name>
    <dbReference type="NCBI Taxonomy" id="1296100"/>
    <lineage>
        <taxon>Eukaryota</taxon>
        <taxon>Fungi</taxon>
        <taxon>Dikarya</taxon>
        <taxon>Basidiomycota</taxon>
        <taxon>Agaricomycotina</taxon>
        <taxon>Tremellomycetes</taxon>
        <taxon>Tremellales</taxon>
        <taxon>Cryptococcaceae</taxon>
        <taxon>Kwoniella</taxon>
    </lineage>
</organism>
<feature type="region of interest" description="Disordered" evidence="1">
    <location>
        <begin position="1"/>
        <end position="67"/>
    </location>
</feature>
<protein>
    <submittedName>
        <fullName evidence="2">Uncharacterized protein</fullName>
    </submittedName>
</protein>
<keyword evidence="3" id="KW-1185">Reference proteome</keyword>
<dbReference type="RefSeq" id="XP_065726322.1">
    <property type="nucleotide sequence ID" value="XM_065870250.1"/>
</dbReference>
<sequence length="320" mass="35129">MDIAMTSSPIPAHFEPTPSQSTITFPQYNSPQPAYHRGAMRGRGVNGHVSAPRGRGGRGRGRGAAQRQTTPPFLYMQQVNGSPAPMDIEPLPPNHIHIVQTQNPMHRTDSTFSTTSVPPPLSNGPSSTEGSFGDVESYHTSPLQQGLVSHAVPSNIIKEDGESLEREVESGTATQAVIQFIEAFNQMRLMTSGEVLQSYDVPATSLPRFFTMLSESGLQEHRLNFDVNDFTESQDASLVENNHIEWHSGDEIWRGSLSAIISLDLRLEKLELIVETGNLPESAIRLLDVAASMECMMEVIDLVETRQIEPDVALKEIAES</sequence>
<reference evidence="2" key="2">
    <citation type="submission" date="2024-02" db="EMBL/GenBank/DDBJ databases">
        <title>Comparative genomics of Cryptococcus and Kwoniella reveals pathogenesis evolution and contrasting modes of karyotype evolution via chromosome fusion or intercentromeric recombination.</title>
        <authorList>
            <person name="Coelho M.A."/>
            <person name="David-Palma M."/>
            <person name="Shea T."/>
            <person name="Bowers K."/>
            <person name="McGinley-Smith S."/>
            <person name="Mohammad A.W."/>
            <person name="Gnirke A."/>
            <person name="Yurkov A.M."/>
            <person name="Nowrousian M."/>
            <person name="Sun S."/>
            <person name="Cuomo C.A."/>
            <person name="Heitman J."/>
        </authorList>
    </citation>
    <scope>NUCLEOTIDE SEQUENCE</scope>
    <source>
        <strain evidence="2">CBS 10118</strain>
    </source>
</reference>
<dbReference type="GeneID" id="30209848"/>
<feature type="compositionally biased region" description="Polar residues" evidence="1">
    <location>
        <begin position="17"/>
        <end position="32"/>
    </location>
</feature>
<name>A0AAJ8KBG7_9TREE</name>
<evidence type="ECO:0000313" key="3">
    <source>
        <dbReference type="Proteomes" id="UP000092730"/>
    </source>
</evidence>
<gene>
    <name evidence="2" type="ORF">I302_106325</name>
</gene>
<dbReference type="Proteomes" id="UP000092730">
    <property type="component" value="Chromosome 4"/>
</dbReference>
<evidence type="ECO:0000256" key="1">
    <source>
        <dbReference type="SAM" id="MobiDB-lite"/>
    </source>
</evidence>
<dbReference type="AlphaFoldDB" id="A0AAJ8KBG7"/>